<evidence type="ECO:0000313" key="1">
    <source>
        <dbReference type="EMBL" id="MEP0820556.1"/>
    </source>
</evidence>
<organism evidence="1 2">
    <name type="scientific">Trichocoleus desertorum GB2-A4</name>
    <dbReference type="NCBI Taxonomy" id="2933944"/>
    <lineage>
        <taxon>Bacteria</taxon>
        <taxon>Bacillati</taxon>
        <taxon>Cyanobacteriota</taxon>
        <taxon>Cyanophyceae</taxon>
        <taxon>Leptolyngbyales</taxon>
        <taxon>Trichocoleusaceae</taxon>
        <taxon>Trichocoleus</taxon>
    </lineage>
</organism>
<dbReference type="Gene3D" id="1.10.10.10">
    <property type="entry name" value="Winged helix-like DNA-binding domain superfamily/Winged helix DNA-binding domain"/>
    <property type="match status" value="1"/>
</dbReference>
<evidence type="ECO:0000313" key="2">
    <source>
        <dbReference type="Proteomes" id="UP001464891"/>
    </source>
</evidence>
<dbReference type="InterPro" id="IPR036388">
    <property type="entry name" value="WH-like_DNA-bd_sf"/>
</dbReference>
<keyword evidence="2" id="KW-1185">Reference proteome</keyword>
<protein>
    <submittedName>
        <fullName evidence="1">DUF433 domain-containing protein</fullName>
    </submittedName>
</protein>
<sequence>MSEILNQYTELSPEVTGEVRVFKGTRVSAWFVLTLIEAGWSQEDMAKHYDSIQPEAIAAVFQWCEEQQNLRAVLDALREVP</sequence>
<dbReference type="InterPro" id="IPR009057">
    <property type="entry name" value="Homeodomain-like_sf"/>
</dbReference>
<name>A0ABV0JFL7_9CYAN</name>
<dbReference type="Proteomes" id="UP001464891">
    <property type="component" value="Unassembled WGS sequence"/>
</dbReference>
<dbReference type="SUPFAM" id="SSF46689">
    <property type="entry name" value="Homeodomain-like"/>
    <property type="match status" value="1"/>
</dbReference>
<dbReference type="InterPro" id="IPR007367">
    <property type="entry name" value="DUF433"/>
</dbReference>
<gene>
    <name evidence="1" type="ORF">NC998_26025</name>
</gene>
<proteinExistence type="predicted"/>
<comment type="caution">
    <text evidence="1">The sequence shown here is derived from an EMBL/GenBank/DDBJ whole genome shotgun (WGS) entry which is preliminary data.</text>
</comment>
<accession>A0ABV0JFL7</accession>
<dbReference type="EMBL" id="JAMPKM010000033">
    <property type="protein sequence ID" value="MEP0820556.1"/>
    <property type="molecule type" value="Genomic_DNA"/>
</dbReference>
<dbReference type="Pfam" id="PF04255">
    <property type="entry name" value="DUF433"/>
    <property type="match status" value="1"/>
</dbReference>
<reference evidence="1 2" key="1">
    <citation type="submission" date="2022-04" db="EMBL/GenBank/DDBJ databases">
        <title>Positive selection, recombination, and allopatry shape intraspecific diversity of widespread and dominant cyanobacteria.</title>
        <authorList>
            <person name="Wei J."/>
            <person name="Shu W."/>
            <person name="Hu C."/>
        </authorList>
    </citation>
    <scope>NUCLEOTIDE SEQUENCE [LARGE SCALE GENOMIC DNA]</scope>
    <source>
        <strain evidence="1 2">GB2-A4</strain>
    </source>
</reference>